<evidence type="ECO:0000256" key="1">
    <source>
        <dbReference type="SAM" id="Phobius"/>
    </source>
</evidence>
<feature type="transmembrane region" description="Helical" evidence="1">
    <location>
        <begin position="82"/>
        <end position="102"/>
    </location>
</feature>
<accession>A0A8D9E8Q5</accession>
<organism evidence="2">
    <name type="scientific">Cacopsylla melanoneura</name>
    <dbReference type="NCBI Taxonomy" id="428564"/>
    <lineage>
        <taxon>Eukaryota</taxon>
        <taxon>Metazoa</taxon>
        <taxon>Ecdysozoa</taxon>
        <taxon>Arthropoda</taxon>
        <taxon>Hexapoda</taxon>
        <taxon>Insecta</taxon>
        <taxon>Pterygota</taxon>
        <taxon>Neoptera</taxon>
        <taxon>Paraneoptera</taxon>
        <taxon>Hemiptera</taxon>
        <taxon>Sternorrhyncha</taxon>
        <taxon>Psylloidea</taxon>
        <taxon>Psyllidae</taxon>
        <taxon>Psyllinae</taxon>
        <taxon>Cacopsylla</taxon>
    </lineage>
</organism>
<name>A0A8D9E8Q5_9HEMI</name>
<protein>
    <submittedName>
        <fullName evidence="2">Uncharacterized protein</fullName>
    </submittedName>
</protein>
<dbReference type="AlphaFoldDB" id="A0A8D9E8Q5"/>
<evidence type="ECO:0000313" key="2">
    <source>
        <dbReference type="EMBL" id="CAG6744552.1"/>
    </source>
</evidence>
<feature type="transmembrane region" description="Helical" evidence="1">
    <location>
        <begin position="7"/>
        <end position="24"/>
    </location>
</feature>
<keyword evidence="1" id="KW-0812">Transmembrane</keyword>
<dbReference type="EMBL" id="HBUF01469404">
    <property type="protein sequence ID" value="CAG6744552.1"/>
    <property type="molecule type" value="Transcribed_RNA"/>
</dbReference>
<keyword evidence="1" id="KW-0472">Membrane</keyword>
<reference evidence="2" key="1">
    <citation type="submission" date="2021-05" db="EMBL/GenBank/DDBJ databases">
        <authorList>
            <person name="Alioto T."/>
            <person name="Alioto T."/>
            <person name="Gomez Garrido J."/>
        </authorList>
    </citation>
    <scope>NUCLEOTIDE SEQUENCE</scope>
</reference>
<keyword evidence="1" id="KW-1133">Transmembrane helix</keyword>
<proteinExistence type="predicted"/>
<sequence>MNTRNFIIFLSLFLFLHLHLLLLLRLPVLPLFHLLPAHPLAFFSLYIRSYFSKLFPLFSVSSLFSSYPSIFSPLFLHSPFSLFHISLPFHHYILSSSSFLFFSLRLQNSSSNHTNFFGCFKKILFLAYCVDNGCQFLGCQTYCYYFHYD</sequence>